<dbReference type="AlphaFoldDB" id="A0A4U5MGR1"/>
<comment type="caution">
    <text evidence="7">The sequence shown here is derived from an EMBL/GenBank/DDBJ whole genome shotgun (WGS) entry which is preliminary data.</text>
</comment>
<dbReference type="STRING" id="34508.A0A4U5MGR1"/>
<accession>A0A4U5MGR1</accession>
<dbReference type="Proteomes" id="UP000298663">
    <property type="component" value="Unassembled WGS sequence"/>
</dbReference>
<name>A0A4U5MGR1_STECR</name>
<evidence type="ECO:0000256" key="1">
    <source>
        <dbReference type="ARBA" id="ARBA00004138"/>
    </source>
</evidence>
<dbReference type="Gene3D" id="1.25.40.470">
    <property type="match status" value="1"/>
</dbReference>
<dbReference type="EMBL" id="AZBU02000008">
    <property type="protein sequence ID" value="TKR68449.1"/>
    <property type="molecule type" value="Genomic_DNA"/>
</dbReference>
<evidence type="ECO:0000256" key="4">
    <source>
        <dbReference type="ARBA" id="ARBA00023069"/>
    </source>
</evidence>
<keyword evidence="4" id="KW-0969">Cilium</keyword>
<evidence type="ECO:0000256" key="5">
    <source>
        <dbReference type="ARBA" id="ARBA00023273"/>
    </source>
</evidence>
<evidence type="ECO:0000313" key="8">
    <source>
        <dbReference type="Proteomes" id="UP000298663"/>
    </source>
</evidence>
<keyword evidence="5" id="KW-0966">Cell projection</keyword>
<dbReference type="OrthoDB" id="10250638at2759"/>
<feature type="domain" description="IF140/IFT172/WDR19 TPR" evidence="6">
    <location>
        <begin position="135"/>
        <end position="328"/>
    </location>
</feature>
<organism evidence="7 8">
    <name type="scientific">Steinernema carpocapsae</name>
    <name type="common">Entomopathogenic nematode</name>
    <dbReference type="NCBI Taxonomy" id="34508"/>
    <lineage>
        <taxon>Eukaryota</taxon>
        <taxon>Metazoa</taxon>
        <taxon>Ecdysozoa</taxon>
        <taxon>Nematoda</taxon>
        <taxon>Chromadorea</taxon>
        <taxon>Rhabditida</taxon>
        <taxon>Tylenchina</taxon>
        <taxon>Panagrolaimomorpha</taxon>
        <taxon>Strongyloidoidea</taxon>
        <taxon>Steinernematidae</taxon>
        <taxon>Steinernema</taxon>
    </lineage>
</organism>
<reference evidence="7 8" key="2">
    <citation type="journal article" date="2019" name="G3 (Bethesda)">
        <title>Hybrid Assembly of the Genome of the Entomopathogenic Nematode Steinernema carpocapsae Identifies the X-Chromosome.</title>
        <authorList>
            <person name="Serra L."/>
            <person name="Macchietto M."/>
            <person name="Macias-Munoz A."/>
            <person name="McGill C.J."/>
            <person name="Rodriguez I.M."/>
            <person name="Rodriguez B."/>
            <person name="Murad R."/>
            <person name="Mortazavi A."/>
        </authorList>
    </citation>
    <scope>NUCLEOTIDE SEQUENCE [LARGE SCALE GENOMIC DNA]</scope>
    <source>
        <strain evidence="7 8">ALL</strain>
    </source>
</reference>
<dbReference type="GO" id="GO:0005929">
    <property type="term" value="C:cilium"/>
    <property type="evidence" value="ECO:0007669"/>
    <property type="project" value="UniProtKB-SubCell"/>
</dbReference>
<proteinExistence type="predicted"/>
<keyword evidence="8" id="KW-1185">Reference proteome</keyword>
<comment type="subcellular location">
    <subcellularLocation>
        <location evidence="1">Cell projection</location>
        <location evidence="1">Cilium</location>
    </subcellularLocation>
</comment>
<dbReference type="GO" id="GO:0030991">
    <property type="term" value="C:intraciliary transport particle A"/>
    <property type="evidence" value="ECO:0007669"/>
    <property type="project" value="TreeGrafter"/>
</dbReference>
<keyword evidence="3" id="KW-0677">Repeat</keyword>
<evidence type="ECO:0000259" key="6">
    <source>
        <dbReference type="Pfam" id="PF24762"/>
    </source>
</evidence>
<dbReference type="GO" id="GO:0060271">
    <property type="term" value="P:cilium assembly"/>
    <property type="evidence" value="ECO:0007669"/>
    <property type="project" value="TreeGrafter"/>
</dbReference>
<dbReference type="PANTHER" id="PTHR14920">
    <property type="entry name" value="OSMOTIC AVOIDANCE ABNORMAL PROTEIN 1/WD REPEAT MEMBRANE PROTEIN"/>
    <property type="match status" value="1"/>
</dbReference>
<dbReference type="GO" id="GO:0035721">
    <property type="term" value="P:intraciliary retrograde transport"/>
    <property type="evidence" value="ECO:0007669"/>
    <property type="project" value="InterPro"/>
</dbReference>
<evidence type="ECO:0000256" key="3">
    <source>
        <dbReference type="ARBA" id="ARBA00022737"/>
    </source>
</evidence>
<sequence length="356" mass="40536">MGDVSMVVSLEEIVWIEEKMLLSGHLAMVTQQYDKAEEYFLQSTESTLALEMRRDLLHWDKALDLAARLAPDQIVYISKEYAQQLEFTGEYAKALSFYEKGIIHDVDESNDEVLEHNEICSSGVAKMSIRTGNIRKGMEMATEIAGRVVKRDCATILEQMKQFNDAAHLYEIGMFYDRAAAVSLKAKNWAKVSELLPNVKSPKIHAQYGKVMEHEKKYKAAALAYKNAKDYDSLVRILLDKLNLPEEAVKVVRESRSVEGAKLVAKFFSKIGDHSSAIQFLVMSHCHQEAFHLAEAEEKMEVYADCIAEGGTTEQFKQLAEWFVNRKQTKMAGKFHFKSKNYRTVSDGPSAVKWRR</sequence>
<evidence type="ECO:0000256" key="2">
    <source>
        <dbReference type="ARBA" id="ARBA00022574"/>
    </source>
</evidence>
<dbReference type="Pfam" id="PF24762">
    <property type="entry name" value="TPR_IF140-IFT172"/>
    <property type="match status" value="1"/>
</dbReference>
<dbReference type="InterPro" id="IPR040379">
    <property type="entry name" value="WDR19/dyf-2"/>
</dbReference>
<reference evidence="7 8" key="1">
    <citation type="journal article" date="2015" name="Genome Biol.">
        <title>Comparative genomics of Steinernema reveals deeply conserved gene regulatory networks.</title>
        <authorList>
            <person name="Dillman A.R."/>
            <person name="Macchietto M."/>
            <person name="Porter C.F."/>
            <person name="Rogers A."/>
            <person name="Williams B."/>
            <person name="Antoshechkin I."/>
            <person name="Lee M.M."/>
            <person name="Goodwin Z."/>
            <person name="Lu X."/>
            <person name="Lewis E.E."/>
            <person name="Goodrich-Blair H."/>
            <person name="Stock S.P."/>
            <person name="Adams B.J."/>
            <person name="Sternberg P.W."/>
            <person name="Mortazavi A."/>
        </authorList>
    </citation>
    <scope>NUCLEOTIDE SEQUENCE [LARGE SCALE GENOMIC DNA]</scope>
    <source>
        <strain evidence="7 8">ALL</strain>
    </source>
</reference>
<dbReference type="InterPro" id="IPR056168">
    <property type="entry name" value="TPR_IF140/IFT172/WDR19"/>
</dbReference>
<dbReference type="PANTHER" id="PTHR14920:SF0">
    <property type="entry name" value="WD REPEAT DOMAIN 19"/>
    <property type="match status" value="1"/>
</dbReference>
<evidence type="ECO:0000313" key="7">
    <source>
        <dbReference type="EMBL" id="TKR68449.1"/>
    </source>
</evidence>
<keyword evidence="2" id="KW-0853">WD repeat</keyword>
<gene>
    <name evidence="7" type="ORF">L596_024432</name>
</gene>
<protein>
    <recommendedName>
        <fullName evidence="6">IF140/IFT172/WDR19 TPR domain-containing protein</fullName>
    </recommendedName>
</protein>